<dbReference type="Pfam" id="PF00593">
    <property type="entry name" value="TonB_dep_Rec_b-barrel"/>
    <property type="match status" value="1"/>
</dbReference>
<dbReference type="RefSeq" id="WP_211940101.1">
    <property type="nucleotide sequence ID" value="NZ_CP073078.1"/>
</dbReference>
<dbReference type="InterPro" id="IPR036942">
    <property type="entry name" value="Beta-barrel_TonB_sf"/>
</dbReference>
<dbReference type="GO" id="GO:0006826">
    <property type="term" value="P:iron ion transport"/>
    <property type="evidence" value="ECO:0007669"/>
    <property type="project" value="UniProtKB-KW"/>
</dbReference>
<comment type="subcellular location">
    <subcellularLocation>
        <location evidence="1 11">Cell outer membrane</location>
        <topology evidence="1 11">Multi-pass membrane protein</topology>
    </subcellularLocation>
</comment>
<dbReference type="AlphaFoldDB" id="A0A975G2Q9"/>
<evidence type="ECO:0000256" key="6">
    <source>
        <dbReference type="ARBA" id="ARBA00023004"/>
    </source>
</evidence>
<dbReference type="InterPro" id="IPR039426">
    <property type="entry name" value="TonB-dep_rcpt-like"/>
</dbReference>
<evidence type="ECO:0000259" key="15">
    <source>
        <dbReference type="Pfam" id="PF07715"/>
    </source>
</evidence>
<name>A0A975G2Q9_9CAUL</name>
<dbReference type="EMBL" id="CP073078">
    <property type="protein sequence ID" value="QUD90050.1"/>
    <property type="molecule type" value="Genomic_DNA"/>
</dbReference>
<keyword evidence="5 11" id="KW-0812">Transmembrane</keyword>
<keyword evidence="8 12" id="KW-0798">TonB box</keyword>
<keyword evidence="17" id="KW-1185">Reference proteome</keyword>
<comment type="similarity">
    <text evidence="11 12">Belongs to the TonB-dependent receptor family.</text>
</comment>
<evidence type="ECO:0000256" key="8">
    <source>
        <dbReference type="ARBA" id="ARBA00023077"/>
    </source>
</evidence>
<accession>A0A975G2Q9</accession>
<feature type="chain" id="PRO_5037330933" evidence="13">
    <location>
        <begin position="29"/>
        <end position="964"/>
    </location>
</feature>
<evidence type="ECO:0000256" key="4">
    <source>
        <dbReference type="ARBA" id="ARBA00022496"/>
    </source>
</evidence>
<evidence type="ECO:0000256" key="5">
    <source>
        <dbReference type="ARBA" id="ARBA00022692"/>
    </source>
</evidence>
<reference evidence="16" key="1">
    <citation type="submission" date="2021-04" db="EMBL/GenBank/DDBJ databases">
        <title>The complete genome sequence of Caulobacter sp. S6.</title>
        <authorList>
            <person name="Tang Y."/>
            <person name="Ouyang W."/>
            <person name="Liu Q."/>
            <person name="Huang B."/>
            <person name="Guo Z."/>
            <person name="Lei P."/>
        </authorList>
    </citation>
    <scope>NUCLEOTIDE SEQUENCE</scope>
    <source>
        <strain evidence="16">S6</strain>
    </source>
</reference>
<evidence type="ECO:0000256" key="10">
    <source>
        <dbReference type="ARBA" id="ARBA00023237"/>
    </source>
</evidence>
<feature type="domain" description="TonB-dependent receptor plug" evidence="15">
    <location>
        <begin position="56"/>
        <end position="163"/>
    </location>
</feature>
<keyword evidence="3 11" id="KW-1134">Transmembrane beta strand</keyword>
<dbReference type="PANTHER" id="PTHR32552:SF81">
    <property type="entry name" value="TONB-DEPENDENT OUTER MEMBRANE RECEPTOR"/>
    <property type="match status" value="1"/>
</dbReference>
<dbReference type="SUPFAM" id="SSF56935">
    <property type="entry name" value="Porins"/>
    <property type="match status" value="1"/>
</dbReference>
<evidence type="ECO:0000256" key="9">
    <source>
        <dbReference type="ARBA" id="ARBA00023136"/>
    </source>
</evidence>
<evidence type="ECO:0000256" key="12">
    <source>
        <dbReference type="RuleBase" id="RU003357"/>
    </source>
</evidence>
<evidence type="ECO:0000256" key="7">
    <source>
        <dbReference type="ARBA" id="ARBA00023065"/>
    </source>
</evidence>
<dbReference type="Pfam" id="PF07715">
    <property type="entry name" value="Plug"/>
    <property type="match status" value="1"/>
</dbReference>
<evidence type="ECO:0000256" key="13">
    <source>
        <dbReference type="SAM" id="SignalP"/>
    </source>
</evidence>
<protein>
    <submittedName>
        <fullName evidence="16">TonB-dependent receptor</fullName>
    </submittedName>
</protein>
<proteinExistence type="inferred from homology"/>
<keyword evidence="16" id="KW-0675">Receptor</keyword>
<keyword evidence="13" id="KW-0732">Signal</keyword>
<feature type="domain" description="TonB-dependent receptor-like beta-barrel" evidence="14">
    <location>
        <begin position="534"/>
        <end position="925"/>
    </location>
</feature>
<keyword evidence="10 11" id="KW-0998">Cell outer membrane</keyword>
<sequence length="964" mass="102992">MNRTLQLRHWLVLGASSAALLAGAPALAQTGGAAASTPSSTVGEIVVTAQRKSESLQSVPLAVSAFTQDSLKTQRLDGGQNLELSIPNVNYSRGNFGGYNFQIRGIGTKSVSPTGDPGVSFSVNELTVAANHLGDTDFYDVDRVEVLRGPVGTLYGRNATGGAVNVVYSQPTDLFGASITGDFGNFDSKKVTGFVNLPFGDSFAVRVAGFYLDRGGFGTNQYTGDKVDDRHLGSGRITLQWHPNDKFKSTFTYEHFAEDDHRNRVGKQLCTKDPGNAALASLSGPVAGFNQGLLGQGCLADGLYGPGSYGTLNSASTLGGILSGLIGLTSGDVYANNPMQNHNLHDINSSVDPIYKAEENLFIWKNTYNITDDLALTSLTGFNRNWGVSVEDYNRLVPTTPFNTTGPFAALFPGGFVQDPQVGTSNYFRTYDYGQVASREISEEIRLSSSFKGPLNFSIGGQYADDSTYKDDYDVMSNGLTAFAIANNALLGNVGVPAGTACTPATVNAFGNCHIIPIDGAATPASGQGHNYYDARFTVGLKSYSGFGEVYYQITPDIKLTGGIRYTNDHKTNVYYPIELLSATGAPGFGSNLTHQAATFTAVTGRFNVEWTPHLDFTNRTIVYAQYARGYQGGGFNTPCAAVSGCSVGATFAPVYVDAFEVGTKNTALNGRLTANLTGFYYIEDGYQVSTIVNKSSVNTNINAKLYGVEFEGAFQPIKDLTFTTNVGYLHTEITSGEELDQYNLTNGNPALQLVKASDGSNCVATTQGIATLMGAEGAGLAPSNALLGVCSGAFAGSGLGSLLYDSTVPNLAYGSGITTANGTPVIDPATNKQARVPLGVNQSLVGRQLPNSPEFTFSFGANYTVHLENWKITAHADYYWQDSSYARIFNDKADYLRSWDNANATLNFDRSDWGLTVQLYVKNIFDKSPITDAYLTDASSGLFQNVFTLDPRTYGIALTKKFD</sequence>
<evidence type="ECO:0000256" key="1">
    <source>
        <dbReference type="ARBA" id="ARBA00004571"/>
    </source>
</evidence>
<dbReference type="PANTHER" id="PTHR32552">
    <property type="entry name" value="FERRICHROME IRON RECEPTOR-RELATED"/>
    <property type="match status" value="1"/>
</dbReference>
<gene>
    <name evidence="16" type="ORF">KCG34_09390</name>
</gene>
<feature type="signal peptide" evidence="13">
    <location>
        <begin position="1"/>
        <end position="28"/>
    </location>
</feature>
<dbReference type="InterPro" id="IPR012910">
    <property type="entry name" value="Plug_dom"/>
</dbReference>
<dbReference type="PROSITE" id="PS52016">
    <property type="entry name" value="TONB_DEPENDENT_REC_3"/>
    <property type="match status" value="1"/>
</dbReference>
<evidence type="ECO:0000259" key="14">
    <source>
        <dbReference type="Pfam" id="PF00593"/>
    </source>
</evidence>
<keyword evidence="7" id="KW-0406">Ion transport</keyword>
<dbReference type="Proteomes" id="UP000676409">
    <property type="component" value="Chromosome"/>
</dbReference>
<keyword evidence="4" id="KW-0410">Iron transport</keyword>
<dbReference type="KEGG" id="caul:KCG34_09390"/>
<evidence type="ECO:0000313" key="16">
    <source>
        <dbReference type="EMBL" id="QUD90050.1"/>
    </source>
</evidence>
<evidence type="ECO:0000256" key="11">
    <source>
        <dbReference type="PROSITE-ProRule" id="PRU01360"/>
    </source>
</evidence>
<evidence type="ECO:0000313" key="17">
    <source>
        <dbReference type="Proteomes" id="UP000676409"/>
    </source>
</evidence>
<dbReference type="InterPro" id="IPR000531">
    <property type="entry name" value="Beta-barrel_TonB"/>
</dbReference>
<evidence type="ECO:0000256" key="2">
    <source>
        <dbReference type="ARBA" id="ARBA00022448"/>
    </source>
</evidence>
<keyword evidence="9 11" id="KW-0472">Membrane</keyword>
<keyword evidence="2 11" id="KW-0813">Transport</keyword>
<evidence type="ECO:0000256" key="3">
    <source>
        <dbReference type="ARBA" id="ARBA00022452"/>
    </source>
</evidence>
<organism evidence="16 17">
    <name type="scientific">Phenylobacterium montanum</name>
    <dbReference type="NCBI Taxonomy" id="2823693"/>
    <lineage>
        <taxon>Bacteria</taxon>
        <taxon>Pseudomonadati</taxon>
        <taxon>Pseudomonadota</taxon>
        <taxon>Alphaproteobacteria</taxon>
        <taxon>Caulobacterales</taxon>
        <taxon>Caulobacteraceae</taxon>
        <taxon>Phenylobacterium</taxon>
    </lineage>
</organism>
<keyword evidence="6" id="KW-0408">Iron</keyword>
<dbReference type="Gene3D" id="2.40.170.20">
    <property type="entry name" value="TonB-dependent receptor, beta-barrel domain"/>
    <property type="match status" value="3"/>
</dbReference>
<dbReference type="GO" id="GO:0009279">
    <property type="term" value="C:cell outer membrane"/>
    <property type="evidence" value="ECO:0007669"/>
    <property type="project" value="UniProtKB-SubCell"/>
</dbReference>